<evidence type="ECO:0000259" key="1">
    <source>
        <dbReference type="Pfam" id="PF01266"/>
    </source>
</evidence>
<protein>
    <submittedName>
        <fullName evidence="2">SPOSA6832_02463-mRNA-1:cds</fullName>
    </submittedName>
</protein>
<keyword evidence="3" id="KW-1185">Reference proteome</keyword>
<dbReference type="GO" id="GO:0005770">
    <property type="term" value="C:late endosome"/>
    <property type="evidence" value="ECO:0007669"/>
    <property type="project" value="TreeGrafter"/>
</dbReference>
<dbReference type="OrthoDB" id="498204at2759"/>
<accession>A0A0D6ELQ0</accession>
<reference evidence="3" key="1">
    <citation type="submission" date="2015-02" db="EMBL/GenBank/DDBJ databases">
        <authorList>
            <person name="Gon?alves P."/>
        </authorList>
    </citation>
    <scope>NUCLEOTIDE SEQUENCE [LARGE SCALE GENOMIC DNA]</scope>
</reference>
<dbReference type="AlphaFoldDB" id="A0A0D6ELQ0"/>
<dbReference type="InterPro" id="IPR036188">
    <property type="entry name" value="FAD/NAD-bd_sf"/>
</dbReference>
<dbReference type="Gene3D" id="3.50.50.60">
    <property type="entry name" value="FAD/NAD(P)-binding domain"/>
    <property type="match status" value="1"/>
</dbReference>
<sequence length="394" mass="41248">MPQSLVIIGGGIIGSSTAYFASKLAHERGLDLSIKLVEGSSIAAGASGKAGGLLARDWHGPSTASLASLSYTLHAQLARELDGSKRWGYRTLDTLSISADLSSSTAKSTRTRKLAHEDLFPWLNKDVLTSSSVLGSKDSTAQVHPEHFTSALVEEAQKRGVEVVYGTVDGLKKRGDGGYKLSVTPRDGGATGEELELETDQIVVAAGPWTGRLLTQLGIQSAAGRAKGIRGSRAHSVVLKTAEGRELPAQALFTSIKEKRGHAEPEIYNRPDGTAYACGPTDGSDLPTHASSVAIDRTAISQLLQQTAQLSPDYLNTENGTHPARVLKEQACYLPVGSGDPVLGLIEGGERSGVYVASGHSCWGICNGPGTGLVMAELLLDGKASSADIRDLAP</sequence>
<name>A0A0D6ELQ0_SPOSA</name>
<organism evidence="2 3">
    <name type="scientific">Sporidiobolus salmonicolor</name>
    <name type="common">Yeast-like fungus</name>
    <name type="synonym">Sporobolomyces salmonicolor</name>
    <dbReference type="NCBI Taxonomy" id="5005"/>
    <lineage>
        <taxon>Eukaryota</taxon>
        <taxon>Fungi</taxon>
        <taxon>Dikarya</taxon>
        <taxon>Basidiomycota</taxon>
        <taxon>Pucciniomycotina</taxon>
        <taxon>Microbotryomycetes</taxon>
        <taxon>Sporidiobolales</taxon>
        <taxon>Sporidiobolaceae</taxon>
        <taxon>Sporobolomyces</taxon>
    </lineage>
</organism>
<dbReference type="Pfam" id="PF01266">
    <property type="entry name" value="DAO"/>
    <property type="match status" value="1"/>
</dbReference>
<dbReference type="InterPro" id="IPR006076">
    <property type="entry name" value="FAD-dep_OxRdtase"/>
</dbReference>
<dbReference type="Gene3D" id="3.30.9.10">
    <property type="entry name" value="D-Amino Acid Oxidase, subunit A, domain 2"/>
    <property type="match status" value="1"/>
</dbReference>
<dbReference type="SUPFAM" id="SSF51905">
    <property type="entry name" value="FAD/NAD(P)-binding domain"/>
    <property type="match status" value="1"/>
</dbReference>
<dbReference type="GO" id="GO:0042147">
    <property type="term" value="P:retrograde transport, endosome to Golgi"/>
    <property type="evidence" value="ECO:0007669"/>
    <property type="project" value="TreeGrafter"/>
</dbReference>
<dbReference type="EMBL" id="CENE01000009">
    <property type="protein sequence ID" value="CEQ40831.1"/>
    <property type="molecule type" value="Genomic_DNA"/>
</dbReference>
<proteinExistence type="predicted"/>
<evidence type="ECO:0000313" key="2">
    <source>
        <dbReference type="EMBL" id="CEQ40831.1"/>
    </source>
</evidence>
<dbReference type="Proteomes" id="UP000243876">
    <property type="component" value="Unassembled WGS sequence"/>
</dbReference>
<gene>
    <name evidence="2" type="primary">SPOSA6832_02463</name>
</gene>
<dbReference type="PANTHER" id="PTHR13847">
    <property type="entry name" value="SARCOSINE DEHYDROGENASE-RELATED"/>
    <property type="match status" value="1"/>
</dbReference>
<dbReference type="PANTHER" id="PTHR13847:SF150">
    <property type="entry name" value="OXIDOREDUCTASE TDA3-RELATED"/>
    <property type="match status" value="1"/>
</dbReference>
<feature type="domain" description="FAD dependent oxidoreductase" evidence="1">
    <location>
        <begin position="5"/>
        <end position="378"/>
    </location>
</feature>
<dbReference type="GO" id="GO:0005829">
    <property type="term" value="C:cytosol"/>
    <property type="evidence" value="ECO:0007669"/>
    <property type="project" value="GOC"/>
</dbReference>
<evidence type="ECO:0000313" key="3">
    <source>
        <dbReference type="Proteomes" id="UP000243876"/>
    </source>
</evidence>